<keyword evidence="1" id="KW-0732">Signal</keyword>
<dbReference type="Pfam" id="PF01085">
    <property type="entry name" value="HH_signal"/>
    <property type="match status" value="1"/>
</dbReference>
<evidence type="ECO:0000256" key="1">
    <source>
        <dbReference type="SAM" id="SignalP"/>
    </source>
</evidence>
<evidence type="ECO:0000259" key="2">
    <source>
        <dbReference type="Pfam" id="PF01085"/>
    </source>
</evidence>
<dbReference type="GO" id="GO:0005615">
    <property type="term" value="C:extracellular space"/>
    <property type="evidence" value="ECO:0007669"/>
    <property type="project" value="TreeGrafter"/>
</dbReference>
<dbReference type="GO" id="GO:0005509">
    <property type="term" value="F:calcium ion binding"/>
    <property type="evidence" value="ECO:0007669"/>
    <property type="project" value="TreeGrafter"/>
</dbReference>
<evidence type="ECO:0000313" key="4">
    <source>
        <dbReference type="Proteomes" id="UP000242188"/>
    </source>
</evidence>
<dbReference type="Gene3D" id="3.30.1380.10">
    <property type="match status" value="2"/>
</dbReference>
<proteinExistence type="predicted"/>
<dbReference type="EMBL" id="NEDP02004063">
    <property type="protein sequence ID" value="OWF46932.1"/>
    <property type="molecule type" value="Genomic_DNA"/>
</dbReference>
<sequence length="1397" mass="157028">MGFIHLMLALTIWFLISSVHGEHFREQFTHLTDKEDTIFINSSGRVRTIIDLDDRKIVKRVKCSKHRIAVALADSENVSVSWLAGDLVIGSSTPSCTPGSVLPNSDVIGLFAKVESIERFQQHVQLHVTRAEAIELIEEADIQISVNTVKSREKRHMSNVLKTVLSDIDWNSTLTTEIPFNKHNHRIHLSKSSNNSQPILKVYGDSSEDLSNTDASDFMFKCVKCGGTTNLKYKLRVRIDKVDNKPVIKVFKTEVEGEFSGQYNLHASGETNMTLSFDDKLWETQPTIFMKVPIATFPRLPDVELIVKVHTGAFLAVNLTTLKPFRIEHNITTKGTFINSDEIKQDDKYTGTMSFPDWTTMGTTSLLETKEMFSFHATITHKIHLKPFIGWSLRDITMDFGTPHEIQLNQHLKTDASVADTTYCTTSVAEMTGSWTHTANRLEVDAFDIHIWDVLLENVQIVNTPLCKEEIARKCKANCADPTIGNHNGSAVESVCGDPGTPITRRSSDFGRLKELFGNLINFLDKDSDSEWCGQPGDSCTRCDDEEGSTCANRLLTAQMAAPVTRLAKFVRSEWPDRNLVLLEGWSEPTSQYPSGKYGNSSLYYEGRAAKVGVSVPTTSSTGSNSLDDQPEIVYRLLELSSCAGFTFYKIASTNDKNTIVTCLKKPEARKRRKRREASREELEDAEKQLFLDKLGNLVLKSAHTPSSHFNTSTTYPKDTSVVDILGPVDEYFSVDNNVQMKRMMQYPLADVSFPPEGPVDEVCGTATRRCKDCKTYDESDDPWDWCLTRTMTPRMALRLRRLSILSKDQLAVIVPQEQGDADVVKYGNVGRALRLETATSALALQDLANLAISAGFDYICLSGTSTVDVFVREQTGYLATLEVYSRLSMLHVNPPTSEVQDYKPIYVKAESAETIPGIVDGINDKLHVSDSYMIFDFKPFDKRYFRLDVRLLECLEEVTSDIGSRLRVLAGYKTRSMNDENIEEKHDEEKIFHTRGQAVQISGNKIGDKTDHDLATIAFLLIKRCVPALTLKQMTLSIGCHATFVYVDVRERKDDISVNFWNAGNDPLYNSVKTLVEVHKKGGVLVQSKSTSTQCTDHPLGTGAFYIKYGDSANDCDSGGYYANFCDVTKSHRMNLAASLASHLSSGANGLSKPELVRKTNDCLVNNCGGCIGKGDIWNRKLHACYGLLKMIVDATATPFPNMTDTSAFFNTENHDSKIYSLACNDDSVCVENLPLFSNFKTKLEEKYRPFDDKNIEEMLFGPCDNPSPVLDLLEQEMAYRVRGHVRVYIETNDDLSALDQILKILMVYNQNVTDLTVEITDEDLREFTSSRIQKKIDKWSSSVCPSLSRQVIAPYIISRIPEVRTRRSIELSKHRNRRKAQMRNWELEWASKISL</sequence>
<dbReference type="PANTHER" id="PTHR11889:SF31">
    <property type="entry name" value="PROTEIN HEDGEHOG"/>
    <property type="match status" value="1"/>
</dbReference>
<reference evidence="3 4" key="1">
    <citation type="journal article" date="2017" name="Nat. Ecol. Evol.">
        <title>Scallop genome provides insights into evolution of bilaterian karyotype and development.</title>
        <authorList>
            <person name="Wang S."/>
            <person name="Zhang J."/>
            <person name="Jiao W."/>
            <person name="Li J."/>
            <person name="Xun X."/>
            <person name="Sun Y."/>
            <person name="Guo X."/>
            <person name="Huan P."/>
            <person name="Dong B."/>
            <person name="Zhang L."/>
            <person name="Hu X."/>
            <person name="Sun X."/>
            <person name="Wang J."/>
            <person name="Zhao C."/>
            <person name="Wang Y."/>
            <person name="Wang D."/>
            <person name="Huang X."/>
            <person name="Wang R."/>
            <person name="Lv J."/>
            <person name="Li Y."/>
            <person name="Zhang Z."/>
            <person name="Liu B."/>
            <person name="Lu W."/>
            <person name="Hui Y."/>
            <person name="Liang J."/>
            <person name="Zhou Z."/>
            <person name="Hou R."/>
            <person name="Li X."/>
            <person name="Liu Y."/>
            <person name="Li H."/>
            <person name="Ning X."/>
            <person name="Lin Y."/>
            <person name="Zhao L."/>
            <person name="Xing Q."/>
            <person name="Dou J."/>
            <person name="Li Y."/>
            <person name="Mao J."/>
            <person name="Guo H."/>
            <person name="Dou H."/>
            <person name="Li T."/>
            <person name="Mu C."/>
            <person name="Jiang W."/>
            <person name="Fu Q."/>
            <person name="Fu X."/>
            <person name="Miao Y."/>
            <person name="Liu J."/>
            <person name="Yu Q."/>
            <person name="Li R."/>
            <person name="Liao H."/>
            <person name="Li X."/>
            <person name="Kong Y."/>
            <person name="Jiang Z."/>
            <person name="Chourrout D."/>
            <person name="Li R."/>
            <person name="Bao Z."/>
        </authorList>
    </citation>
    <scope>NUCLEOTIDE SEQUENCE [LARGE SCALE GENOMIC DNA]</scope>
    <source>
        <strain evidence="3 4">PY_sf001</strain>
    </source>
</reference>
<dbReference type="InterPro" id="IPR000320">
    <property type="entry name" value="Hedgehog_signalling_dom"/>
</dbReference>
<feature type="domain" description="Hedgehog N-terminal signalling" evidence="2">
    <location>
        <begin position="546"/>
        <end position="615"/>
    </location>
</feature>
<feature type="chain" id="PRO_5012351981" description="Hedgehog N-terminal signalling domain-containing protein" evidence="1">
    <location>
        <begin position="22"/>
        <end position="1397"/>
    </location>
</feature>
<feature type="signal peptide" evidence="1">
    <location>
        <begin position="1"/>
        <end position="21"/>
    </location>
</feature>
<dbReference type="InterPro" id="IPR050387">
    <property type="entry name" value="Hedgehog_Signaling"/>
</dbReference>
<dbReference type="Proteomes" id="UP000242188">
    <property type="component" value="Unassembled WGS sequence"/>
</dbReference>
<dbReference type="GO" id="GO:0007224">
    <property type="term" value="P:smoothened signaling pathway"/>
    <property type="evidence" value="ECO:0007669"/>
    <property type="project" value="TreeGrafter"/>
</dbReference>
<gene>
    <name evidence="3" type="ORF">KP79_PYT14934</name>
</gene>
<dbReference type="PANTHER" id="PTHR11889">
    <property type="entry name" value="HEDGEHOG"/>
    <property type="match status" value="1"/>
</dbReference>
<name>A0A210QDX0_MIZYE</name>
<accession>A0A210QDX0</accession>
<protein>
    <recommendedName>
        <fullName evidence="2">Hedgehog N-terminal signalling domain-containing protein</fullName>
    </recommendedName>
</protein>
<dbReference type="GO" id="GO:0010468">
    <property type="term" value="P:regulation of gene expression"/>
    <property type="evidence" value="ECO:0007669"/>
    <property type="project" value="TreeGrafter"/>
</dbReference>
<dbReference type="InterPro" id="IPR009045">
    <property type="entry name" value="Zn_M74/Hedgehog-like"/>
</dbReference>
<dbReference type="OrthoDB" id="6090619at2759"/>
<comment type="caution">
    <text evidence="3">The sequence shown here is derived from an EMBL/GenBank/DDBJ whole genome shotgun (WGS) entry which is preliminary data.</text>
</comment>
<dbReference type="SUPFAM" id="SSF55166">
    <property type="entry name" value="Hedgehog/DD-peptidase"/>
    <property type="match status" value="2"/>
</dbReference>
<dbReference type="GO" id="GO:0005113">
    <property type="term" value="F:patched binding"/>
    <property type="evidence" value="ECO:0007669"/>
    <property type="project" value="TreeGrafter"/>
</dbReference>
<dbReference type="GO" id="GO:0001708">
    <property type="term" value="P:cell fate specification"/>
    <property type="evidence" value="ECO:0007669"/>
    <property type="project" value="TreeGrafter"/>
</dbReference>
<dbReference type="GO" id="GO:0007267">
    <property type="term" value="P:cell-cell signaling"/>
    <property type="evidence" value="ECO:0007669"/>
    <property type="project" value="InterPro"/>
</dbReference>
<organism evidence="3 4">
    <name type="scientific">Mizuhopecten yessoensis</name>
    <name type="common">Japanese scallop</name>
    <name type="synonym">Patinopecten yessoensis</name>
    <dbReference type="NCBI Taxonomy" id="6573"/>
    <lineage>
        <taxon>Eukaryota</taxon>
        <taxon>Metazoa</taxon>
        <taxon>Spiralia</taxon>
        <taxon>Lophotrochozoa</taxon>
        <taxon>Mollusca</taxon>
        <taxon>Bivalvia</taxon>
        <taxon>Autobranchia</taxon>
        <taxon>Pteriomorphia</taxon>
        <taxon>Pectinida</taxon>
        <taxon>Pectinoidea</taxon>
        <taxon>Pectinidae</taxon>
        <taxon>Mizuhopecten</taxon>
    </lineage>
</organism>
<keyword evidence="4" id="KW-1185">Reference proteome</keyword>
<evidence type="ECO:0000313" key="3">
    <source>
        <dbReference type="EMBL" id="OWF46932.1"/>
    </source>
</evidence>